<gene>
    <name evidence="1" type="ORF">EV182_002268</name>
</gene>
<dbReference type="Proteomes" id="UP001145114">
    <property type="component" value="Unassembled WGS sequence"/>
</dbReference>
<dbReference type="EMBL" id="JAMZIH010005590">
    <property type="protein sequence ID" value="KAJ1674932.1"/>
    <property type="molecule type" value="Genomic_DNA"/>
</dbReference>
<proteinExistence type="predicted"/>
<keyword evidence="2" id="KW-1185">Reference proteome</keyword>
<accession>A0ACC1HEN6</accession>
<comment type="caution">
    <text evidence="1">The sequence shown here is derived from an EMBL/GenBank/DDBJ whole genome shotgun (WGS) entry which is preliminary data.</text>
</comment>
<reference evidence="1" key="1">
    <citation type="submission" date="2022-06" db="EMBL/GenBank/DDBJ databases">
        <title>Phylogenomic reconstructions and comparative analyses of Kickxellomycotina fungi.</title>
        <authorList>
            <person name="Reynolds N.K."/>
            <person name="Stajich J.E."/>
            <person name="Barry K."/>
            <person name="Grigoriev I.V."/>
            <person name="Crous P."/>
            <person name="Smith M.E."/>
        </authorList>
    </citation>
    <scope>NUCLEOTIDE SEQUENCE</scope>
    <source>
        <strain evidence="1">RSA 2271</strain>
    </source>
</reference>
<protein>
    <submittedName>
        <fullName evidence="1">Uncharacterized protein</fullName>
    </submittedName>
</protein>
<feature type="non-terminal residue" evidence="1">
    <location>
        <position position="711"/>
    </location>
</feature>
<evidence type="ECO:0000313" key="1">
    <source>
        <dbReference type="EMBL" id="KAJ1674932.1"/>
    </source>
</evidence>
<sequence>MATIDEDQPMRLNPSDMTNPFNSQCGEGSTEGGRAFAPASQSAVTSPAAGPHDSEPGDTTSYWPLGRTITTQSHPDVTTGTQRLGGSGWDDDDDEDDEGNGIVVEHRGGRRREARVIRAAGNTYELARNGHDDGHLRQQQREQQPLISTASVDDEGGNPPDSAAATDNEHALLLSRGTSFQSNIFNRLSLWLPQRRRGRYDDYMSPMPTSSFTFSAVAGAGAGTTPGGDLGGRGLPHQRRGKKKRGVGGERVWYASYTAIDWSHDTIKEQARLRALRCHKGWHGWWLNHVYDPAKGWVLVILVGILCGFFAGFITEWTEWLSSLKHGVCVGDWLQGGNCCLIQDRQARDASYARSGAPPLDPTAPYAFHVLKDTCPNWKSWSQLLSDAGIPTFGSDGYVVNFLGYTALALLFNFVASWMVVQSATDVIVTPGVSRSVAPSSMEVDITPTKKRAYYGAGSGIPEVKSILSGFVIHGFLGVRILFVKTFGLILSVASGVISGKEGPMVQIASCLGNITTRLFDKYNRNESKKREIISAAAAAGVSVAFGAPIGGVLFSLEEVSYFFPNKTMLRSYFSALVAAIVLKMYDPFKTGKLVMFGVTYDMTFKWFELGFFILIGIFGGLWGPFYNRLNMGINRLRKNSVLGKHPIVEVLVITALTATFSYHTSLTRIGLGELVGTLFSECHNNEDNQMGLCVDGSLLADYWPIFVLLL</sequence>
<name>A0ACC1HEN6_9FUNG</name>
<evidence type="ECO:0000313" key="2">
    <source>
        <dbReference type="Proteomes" id="UP001145114"/>
    </source>
</evidence>
<organism evidence="1 2">
    <name type="scientific">Spiromyces aspiralis</name>
    <dbReference type="NCBI Taxonomy" id="68401"/>
    <lineage>
        <taxon>Eukaryota</taxon>
        <taxon>Fungi</taxon>
        <taxon>Fungi incertae sedis</taxon>
        <taxon>Zoopagomycota</taxon>
        <taxon>Kickxellomycotina</taxon>
        <taxon>Kickxellomycetes</taxon>
        <taxon>Kickxellales</taxon>
        <taxon>Kickxellaceae</taxon>
        <taxon>Spiromyces</taxon>
    </lineage>
</organism>